<proteinExistence type="inferred from homology"/>
<accession>A0A1G9RFG4</accession>
<keyword evidence="3 11" id="KW-0645">Protease</keyword>
<dbReference type="Pfam" id="PF00675">
    <property type="entry name" value="Peptidase_M16"/>
    <property type="match status" value="1"/>
</dbReference>
<dbReference type="InterPro" id="IPR001431">
    <property type="entry name" value="Pept_M16_Zn_BS"/>
</dbReference>
<evidence type="ECO:0000259" key="9">
    <source>
        <dbReference type="Pfam" id="PF00675"/>
    </source>
</evidence>
<feature type="domain" description="Peptidase M16 C-terminal" evidence="10">
    <location>
        <begin position="197"/>
        <end position="378"/>
    </location>
</feature>
<evidence type="ECO:0000256" key="6">
    <source>
        <dbReference type="ARBA" id="ARBA00022833"/>
    </source>
</evidence>
<evidence type="ECO:0000256" key="5">
    <source>
        <dbReference type="ARBA" id="ARBA00022801"/>
    </source>
</evidence>
<protein>
    <submittedName>
        <fullName evidence="11">Zinc protease</fullName>
    </submittedName>
</protein>
<evidence type="ECO:0000259" key="10">
    <source>
        <dbReference type="Pfam" id="PF05193"/>
    </source>
</evidence>
<feature type="domain" description="Peptidase M16 N-terminal" evidence="9">
    <location>
        <begin position="42"/>
        <end position="185"/>
    </location>
</feature>
<gene>
    <name evidence="11" type="ORF">SAMN05421820_103229</name>
</gene>
<keyword evidence="5" id="KW-0378">Hydrolase</keyword>
<dbReference type="GO" id="GO:0006508">
    <property type="term" value="P:proteolysis"/>
    <property type="evidence" value="ECO:0007669"/>
    <property type="project" value="UniProtKB-KW"/>
</dbReference>
<feature type="domain" description="Peptidase M16 C-terminal" evidence="10">
    <location>
        <begin position="671"/>
        <end position="854"/>
    </location>
</feature>
<dbReference type="AlphaFoldDB" id="A0A1G9RFG4"/>
<dbReference type="InterPro" id="IPR050626">
    <property type="entry name" value="Peptidase_M16"/>
</dbReference>
<dbReference type="PANTHER" id="PTHR43690">
    <property type="entry name" value="NARDILYSIN"/>
    <property type="match status" value="1"/>
</dbReference>
<keyword evidence="4" id="KW-0479">Metal-binding</keyword>
<dbReference type="Gene3D" id="3.30.830.10">
    <property type="entry name" value="Metalloenzyme, LuxS/M16 peptidase-like"/>
    <property type="match status" value="4"/>
</dbReference>
<evidence type="ECO:0000313" key="12">
    <source>
        <dbReference type="Proteomes" id="UP000183200"/>
    </source>
</evidence>
<sequence>MALSTSLGIFNTLGQVIPRDTAVRIGKLSNGLTYYIRHNTIPKNQADFYIAQKVGSVLEEENQRGLAHFLEHMAFNGTKHFPGNMLITELEKKGIKFGANINAYTGYDETVYKLTNIPLNRPGILDTALIILHDWSGFILNNDKDIDEERGVIREEWRTRSSSYLRVQENQILPKLFEGTPYANRLPIGLMEVVNNFKPQELKNYYKKWYRPDLQGIVVVGDFDVDEVEAKLKHVFSDIPKPSNPTSRKYFTIPDNKQPIIAITSDPEIRNTSAVVYWKLDTVEASKKESQQYFKIMLINRIVSNMLNERFAEMARENKATNSLSAIMGNYSVSSRPAWNLNIDAPNNDLKTALRTGLQECERMRRFGFSKNEFEYSIKDFNLTHNESQYYDRKNRNTFEYSREYVGQFLNGDISPTPEWRYLMTRSILNELSVDTLNFYAKKYIQDRNMAFEILYPVKEGLLLPSKSDIIKIWEEVKQTRLKPWIKDEKSNDLTTLKIPARGKVIKTEKNIAPFGFTKWSLSNGIEVWFKKTGYDEPSVYIYGFKAGGYSTVVMDDLPSAMAYTNIASLSTFEGINGRAQVQSKLDKNFESITGNGTILHPKILFQNIYLKMTKFKNEQEAFGNWKHKQQERNQSRSVNPQTVYADTLVSIMSNHHPRALSLNNPKVLDKVDYERINRLHEEHFGNANGFTFIMSGNLNEDSVKVLAEIWLGGLPSTNKLGKILDHRIYPPQGIVKRHFNKKMETPQSSITIGYTGEIPYTAENSVLMSISSEILKMIFTETIREQEGGSYGVGVSGELMKHPTERFLFQVNFDTDPNPIKKKKLIDIVYRELKMIMDKGPDQEKVEKVKQNLLKDYRESISKKDAKYWNGYQGAILFYGVDWITGYDKIISSITPEMIRSFTKDIFNQGNLIEVVMDPETK</sequence>
<dbReference type="GO" id="GO:0046872">
    <property type="term" value="F:metal ion binding"/>
    <property type="evidence" value="ECO:0007669"/>
    <property type="project" value="UniProtKB-KW"/>
</dbReference>
<evidence type="ECO:0000256" key="4">
    <source>
        <dbReference type="ARBA" id="ARBA00022723"/>
    </source>
</evidence>
<name>A0A1G9RFG4_9SPHI</name>
<evidence type="ECO:0000256" key="1">
    <source>
        <dbReference type="ARBA" id="ARBA00001947"/>
    </source>
</evidence>
<evidence type="ECO:0000256" key="8">
    <source>
        <dbReference type="RuleBase" id="RU004447"/>
    </source>
</evidence>
<organism evidence="11 12">
    <name type="scientific">Pedobacter steynii</name>
    <dbReference type="NCBI Taxonomy" id="430522"/>
    <lineage>
        <taxon>Bacteria</taxon>
        <taxon>Pseudomonadati</taxon>
        <taxon>Bacteroidota</taxon>
        <taxon>Sphingobacteriia</taxon>
        <taxon>Sphingobacteriales</taxon>
        <taxon>Sphingobacteriaceae</taxon>
        <taxon>Pedobacter</taxon>
    </lineage>
</organism>
<dbReference type="PROSITE" id="PS00143">
    <property type="entry name" value="INSULINASE"/>
    <property type="match status" value="1"/>
</dbReference>
<dbReference type="InterPro" id="IPR011249">
    <property type="entry name" value="Metalloenz_LuxS/M16"/>
</dbReference>
<dbReference type="SUPFAM" id="SSF63411">
    <property type="entry name" value="LuxS/MPP-like metallohydrolase"/>
    <property type="match status" value="4"/>
</dbReference>
<keyword evidence="7" id="KW-0482">Metalloprotease</keyword>
<dbReference type="Proteomes" id="UP000183200">
    <property type="component" value="Unassembled WGS sequence"/>
</dbReference>
<evidence type="ECO:0000256" key="3">
    <source>
        <dbReference type="ARBA" id="ARBA00022670"/>
    </source>
</evidence>
<comment type="similarity">
    <text evidence="2 8">Belongs to the peptidase M16 family.</text>
</comment>
<keyword evidence="12" id="KW-1185">Reference proteome</keyword>
<dbReference type="InterPro" id="IPR007863">
    <property type="entry name" value="Peptidase_M16_C"/>
</dbReference>
<evidence type="ECO:0000313" key="11">
    <source>
        <dbReference type="EMBL" id="SDM21976.1"/>
    </source>
</evidence>
<dbReference type="GO" id="GO:0004222">
    <property type="term" value="F:metalloendopeptidase activity"/>
    <property type="evidence" value="ECO:0007669"/>
    <property type="project" value="InterPro"/>
</dbReference>
<evidence type="ECO:0000256" key="7">
    <source>
        <dbReference type="ARBA" id="ARBA00023049"/>
    </source>
</evidence>
<reference evidence="12" key="1">
    <citation type="submission" date="2016-10" db="EMBL/GenBank/DDBJ databases">
        <authorList>
            <person name="Varghese N."/>
            <person name="Submissions S."/>
        </authorList>
    </citation>
    <scope>NUCLEOTIDE SEQUENCE [LARGE SCALE GENOMIC DNA]</scope>
    <source>
        <strain evidence="12">DSM 19110</strain>
    </source>
</reference>
<dbReference type="EMBL" id="FNGY01000003">
    <property type="protein sequence ID" value="SDM21976.1"/>
    <property type="molecule type" value="Genomic_DNA"/>
</dbReference>
<comment type="cofactor">
    <cofactor evidence="1">
        <name>Zn(2+)</name>
        <dbReference type="ChEBI" id="CHEBI:29105"/>
    </cofactor>
</comment>
<dbReference type="Pfam" id="PF05193">
    <property type="entry name" value="Peptidase_M16_C"/>
    <property type="match status" value="2"/>
</dbReference>
<evidence type="ECO:0000256" key="2">
    <source>
        <dbReference type="ARBA" id="ARBA00007261"/>
    </source>
</evidence>
<dbReference type="InterPro" id="IPR011765">
    <property type="entry name" value="Pept_M16_N"/>
</dbReference>
<keyword evidence="6" id="KW-0862">Zinc</keyword>
<dbReference type="PANTHER" id="PTHR43690:SF34">
    <property type="entry name" value="ZINC PROTEASE PQQL-LIKE"/>
    <property type="match status" value="1"/>
</dbReference>